<organism evidence="2 3">
    <name type="scientific">Periconia macrospinosa</name>
    <dbReference type="NCBI Taxonomy" id="97972"/>
    <lineage>
        <taxon>Eukaryota</taxon>
        <taxon>Fungi</taxon>
        <taxon>Dikarya</taxon>
        <taxon>Ascomycota</taxon>
        <taxon>Pezizomycotina</taxon>
        <taxon>Dothideomycetes</taxon>
        <taxon>Pleosporomycetidae</taxon>
        <taxon>Pleosporales</taxon>
        <taxon>Massarineae</taxon>
        <taxon>Periconiaceae</taxon>
        <taxon>Periconia</taxon>
    </lineage>
</organism>
<accession>A0A2V1E0P8</accession>
<reference evidence="2 3" key="1">
    <citation type="journal article" date="2018" name="Sci. Rep.">
        <title>Comparative genomics provides insights into the lifestyle and reveals functional heterogeneity of dark septate endophytic fungi.</title>
        <authorList>
            <person name="Knapp D.G."/>
            <person name="Nemeth J.B."/>
            <person name="Barry K."/>
            <person name="Hainaut M."/>
            <person name="Henrissat B."/>
            <person name="Johnson J."/>
            <person name="Kuo A."/>
            <person name="Lim J.H.P."/>
            <person name="Lipzen A."/>
            <person name="Nolan M."/>
            <person name="Ohm R.A."/>
            <person name="Tamas L."/>
            <person name="Grigoriev I.V."/>
            <person name="Spatafora J.W."/>
            <person name="Nagy L.G."/>
            <person name="Kovacs G.M."/>
        </authorList>
    </citation>
    <scope>NUCLEOTIDE SEQUENCE [LARGE SCALE GENOMIC DNA]</scope>
    <source>
        <strain evidence="2 3">DSE2036</strain>
    </source>
</reference>
<dbReference type="AlphaFoldDB" id="A0A2V1E0P8"/>
<dbReference type="EMBL" id="KZ805325">
    <property type="protein sequence ID" value="PVI03981.1"/>
    <property type="molecule type" value="Genomic_DNA"/>
</dbReference>
<evidence type="ECO:0000313" key="2">
    <source>
        <dbReference type="EMBL" id="PVI03981.1"/>
    </source>
</evidence>
<feature type="region of interest" description="Disordered" evidence="1">
    <location>
        <begin position="151"/>
        <end position="175"/>
    </location>
</feature>
<evidence type="ECO:0000256" key="1">
    <source>
        <dbReference type="SAM" id="MobiDB-lite"/>
    </source>
</evidence>
<sequence>MPPRDKKSPQLSTCELPPLLGAWRSLVNRSVKAWEAIRSEHDSVPSHLPSEALLRNHITLSAFLATYNDTSSSSSSSTSKKAPLFFFFQLRASFFAQEPVFTEWSRDDLDHDHPDPHGTDLRTHKRDLEDVGWDYVFVDWTCIPQQRHRHRRVGQEAAASGSVAPPPSQQRRAASEAAYARRCMRSIPHIIRSAGFTHHYPMTFEPRLWVLYEVMEFVLTSDMGFLETNTPDMRPFHKHAQEVVIIGFQKGPEGVQETLRKYGYDCADEADRVYLDSWIELLVSLREGLDLNVGIVRTVMDELTWEDPQGPYRIVVEDTAIEIDRSEGWVSADGETCRFTPLPAV</sequence>
<proteinExistence type="predicted"/>
<dbReference type="Proteomes" id="UP000244855">
    <property type="component" value="Unassembled WGS sequence"/>
</dbReference>
<keyword evidence="3" id="KW-1185">Reference proteome</keyword>
<dbReference type="OrthoDB" id="2345911at2759"/>
<gene>
    <name evidence="2" type="ORF">DM02DRAFT_669374</name>
</gene>
<name>A0A2V1E0P8_9PLEO</name>
<evidence type="ECO:0000313" key="3">
    <source>
        <dbReference type="Proteomes" id="UP000244855"/>
    </source>
</evidence>
<evidence type="ECO:0008006" key="4">
    <source>
        <dbReference type="Google" id="ProtNLM"/>
    </source>
</evidence>
<protein>
    <recommendedName>
        <fullName evidence="4">Heterokaryon incompatibility domain-containing protein</fullName>
    </recommendedName>
</protein>